<evidence type="ECO:0000313" key="1">
    <source>
        <dbReference type="EMBL" id="MCY6485441.1"/>
    </source>
</evidence>
<gene>
    <name evidence="1" type="ORF">OW763_13990</name>
</gene>
<reference evidence="1" key="1">
    <citation type="submission" date="2022-12" db="EMBL/GenBank/DDBJ databases">
        <authorList>
            <person name="Wang J."/>
        </authorList>
    </citation>
    <scope>NUCLEOTIDE SEQUENCE</scope>
    <source>
        <strain evidence="1">HY-45-18</strain>
    </source>
</reference>
<protein>
    <submittedName>
        <fullName evidence="1">Uncharacterized protein</fullName>
    </submittedName>
</protein>
<accession>A0ABT4D2G6</accession>
<dbReference type="Proteomes" id="UP001078443">
    <property type="component" value="Unassembled WGS sequence"/>
</dbReference>
<dbReference type="RefSeq" id="WP_268041769.1">
    <property type="nucleotide sequence ID" value="NZ_JAPQER010000007.1"/>
</dbReference>
<proteinExistence type="predicted"/>
<comment type="caution">
    <text evidence="1">The sequence shown here is derived from an EMBL/GenBank/DDBJ whole genome shotgun (WGS) entry which is preliminary data.</text>
</comment>
<dbReference type="EMBL" id="JAPQER010000007">
    <property type="protein sequence ID" value="MCY6485441.1"/>
    <property type="molecule type" value="Genomic_DNA"/>
</dbReference>
<organism evidence="1 2">
    <name type="scientific">Clostridium aestuarii</name>
    <dbReference type="NCBI Taxonomy" id="338193"/>
    <lineage>
        <taxon>Bacteria</taxon>
        <taxon>Bacillati</taxon>
        <taxon>Bacillota</taxon>
        <taxon>Clostridia</taxon>
        <taxon>Eubacteriales</taxon>
        <taxon>Clostridiaceae</taxon>
        <taxon>Clostridium</taxon>
    </lineage>
</organism>
<name>A0ABT4D2G6_9CLOT</name>
<sequence>MKKGLLLGAGFSFDLGMPLVTGLTKDFFHFLNEERLTRFIESWKMAEPYGEDHPIDKLALEHVYDLVQKYRCILYIKFLPNYAQKLFHFLNKNFLVRYTFNPFLCFFQPE</sequence>
<evidence type="ECO:0000313" key="2">
    <source>
        <dbReference type="Proteomes" id="UP001078443"/>
    </source>
</evidence>
<keyword evidence="2" id="KW-1185">Reference proteome</keyword>